<dbReference type="InterPro" id="IPR011712">
    <property type="entry name" value="Sig_transdc_His_kin_sub3_dim/P"/>
</dbReference>
<dbReference type="InterPro" id="IPR050482">
    <property type="entry name" value="Sensor_HK_TwoCompSys"/>
</dbReference>
<evidence type="ECO:0000256" key="3">
    <source>
        <dbReference type="ARBA" id="ARBA00022679"/>
    </source>
</evidence>
<feature type="transmembrane region" description="Helical" evidence="6">
    <location>
        <begin position="132"/>
        <end position="149"/>
    </location>
</feature>
<dbReference type="OrthoDB" id="9797605at2"/>
<evidence type="ECO:0000256" key="1">
    <source>
        <dbReference type="ARBA" id="ARBA00000085"/>
    </source>
</evidence>
<feature type="transmembrane region" description="Helical" evidence="6">
    <location>
        <begin position="62"/>
        <end position="79"/>
    </location>
</feature>
<evidence type="ECO:0000256" key="6">
    <source>
        <dbReference type="SAM" id="Phobius"/>
    </source>
</evidence>
<feature type="transmembrane region" description="Helical" evidence="6">
    <location>
        <begin position="109"/>
        <end position="126"/>
    </location>
</feature>
<dbReference type="SUPFAM" id="SSF55874">
    <property type="entry name" value="ATPase domain of HSP90 chaperone/DNA topoisomerase II/histidine kinase"/>
    <property type="match status" value="1"/>
</dbReference>
<dbReference type="KEGG" id="seps:DP17_2327"/>
<keyword evidence="4 9" id="KW-0418">Kinase</keyword>
<dbReference type="EMBL" id="JADPYN010000001">
    <property type="protein sequence ID" value="MBF9302652.1"/>
    <property type="molecule type" value="Genomic_DNA"/>
</dbReference>
<keyword evidence="6" id="KW-1133">Transmembrane helix</keyword>
<evidence type="ECO:0000259" key="8">
    <source>
        <dbReference type="Pfam" id="PF07730"/>
    </source>
</evidence>
<name>A0A2T4LLU9_STAEP</name>
<evidence type="ECO:0000256" key="5">
    <source>
        <dbReference type="ARBA" id="ARBA00023012"/>
    </source>
</evidence>
<dbReference type="Proteomes" id="UP000622362">
    <property type="component" value="Unassembled WGS sequence"/>
</dbReference>
<dbReference type="EC" id="2.7.13.3" evidence="2"/>
<feature type="transmembrane region" description="Helical" evidence="6">
    <location>
        <begin position="85"/>
        <end position="102"/>
    </location>
</feature>
<sequence>MESRSWGVRIGELSTLIYLIFPILAIFVDKRGNFLTYLIVCTIFIISYVTMIIFYKYLSDSILYSLLVIHYLGIFYFVYSVNPMNSLFFFYSAFALPFIFNVRVVSKEFITFLIAMISCLILTYIFNPTFVVPLSAFYLVILIVAVGNFKNRDERIMKAKLEEKNKYINVLIAQQERNRISQDLHDTLGHVFASLTLKSELAVKLIDTNPKEAKNEMQAINQLSTEALNKVRLIIDDLKIQSFEDEISSLEHLLQNANLHFKFNNKSAAKSLNPAKQSILSMIFREAINNVIKHAHATEVIGELKVHEHQIILKIKDNGVGIENEDASNLKSIKERVDYLNGKLIVQSNNGTLIIVEIPRGDLL</sequence>
<dbReference type="InterPro" id="IPR036890">
    <property type="entry name" value="HATPase_C_sf"/>
</dbReference>
<keyword evidence="3" id="KW-0808">Transferase</keyword>
<dbReference type="GO" id="GO:0000155">
    <property type="term" value="F:phosphorelay sensor kinase activity"/>
    <property type="evidence" value="ECO:0007669"/>
    <property type="project" value="InterPro"/>
</dbReference>
<reference evidence="10" key="2">
    <citation type="submission" date="2020-11" db="EMBL/GenBank/DDBJ databases">
        <title>Molecular epidemiology and genomic profiles of multidrug-resistant bacteria collected from clinical sources in South Africa.</title>
        <authorList>
            <person name="Asante J."/>
            <person name="Amoako D.G."/>
        </authorList>
    </citation>
    <scope>NUCLEOTIDE SEQUENCE</scope>
    <source>
        <strain evidence="10">C68</strain>
    </source>
</reference>
<keyword evidence="6" id="KW-0472">Membrane</keyword>
<organism evidence="9 11">
    <name type="scientific">Staphylococcus epidermidis</name>
    <dbReference type="NCBI Taxonomy" id="1282"/>
    <lineage>
        <taxon>Bacteria</taxon>
        <taxon>Bacillati</taxon>
        <taxon>Bacillota</taxon>
        <taxon>Bacilli</taxon>
        <taxon>Bacillales</taxon>
        <taxon>Staphylococcaceae</taxon>
        <taxon>Staphylococcus</taxon>
    </lineage>
</organism>
<reference evidence="9" key="1">
    <citation type="submission" date="2020-08" db="EMBL/GenBank/DDBJ databases">
        <title>Changes in the skin microbiome associated with squamous cell carcinoma in transplant recipients.</title>
        <authorList>
            <person name="Zaugg J."/>
            <person name="Krueger A."/>
            <person name="Lachner N."/>
        </authorList>
    </citation>
    <scope>NUCLEOTIDE SEQUENCE</scope>
    <source>
        <strain evidence="9">R5988</strain>
    </source>
</reference>
<dbReference type="Gene3D" id="1.20.5.1930">
    <property type="match status" value="1"/>
</dbReference>
<gene>
    <name evidence="9" type="ORF">H3963_12880</name>
    <name evidence="10" type="ORF">I3V53_00930</name>
</gene>
<protein>
    <recommendedName>
        <fullName evidence="2">histidine kinase</fullName>
        <ecNumber evidence="2">2.7.13.3</ecNumber>
    </recommendedName>
</protein>
<feature type="transmembrane region" description="Helical" evidence="6">
    <location>
        <begin position="34"/>
        <end position="55"/>
    </location>
</feature>
<dbReference type="GO" id="GO:0016020">
    <property type="term" value="C:membrane"/>
    <property type="evidence" value="ECO:0007669"/>
    <property type="project" value="InterPro"/>
</dbReference>
<dbReference type="Pfam" id="PF02518">
    <property type="entry name" value="HATPase_c"/>
    <property type="match status" value="1"/>
</dbReference>
<evidence type="ECO:0000313" key="10">
    <source>
        <dbReference type="EMBL" id="MBF9302652.1"/>
    </source>
</evidence>
<dbReference type="Gene3D" id="3.30.565.10">
    <property type="entry name" value="Histidine kinase-like ATPase, C-terminal domain"/>
    <property type="match status" value="1"/>
</dbReference>
<comment type="caution">
    <text evidence="9">The sequence shown here is derived from an EMBL/GenBank/DDBJ whole genome shotgun (WGS) entry which is preliminary data.</text>
</comment>
<dbReference type="Proteomes" id="UP000648077">
    <property type="component" value="Unassembled WGS sequence"/>
</dbReference>
<feature type="transmembrane region" description="Helical" evidence="6">
    <location>
        <begin position="7"/>
        <end position="28"/>
    </location>
</feature>
<dbReference type="GO" id="GO:0046983">
    <property type="term" value="F:protein dimerization activity"/>
    <property type="evidence" value="ECO:0007669"/>
    <property type="project" value="InterPro"/>
</dbReference>
<comment type="catalytic activity">
    <reaction evidence="1">
        <text>ATP + protein L-histidine = ADP + protein N-phospho-L-histidine.</text>
        <dbReference type="EC" id="2.7.13.3"/>
    </reaction>
</comment>
<accession>A0A2T4LLU9</accession>
<proteinExistence type="predicted"/>
<dbReference type="RefSeq" id="WP_002456544.1">
    <property type="nucleotide sequence ID" value="NZ_AP019721.1"/>
</dbReference>
<feature type="domain" description="Histidine kinase/HSP90-like ATPase" evidence="7">
    <location>
        <begin position="277"/>
        <end position="359"/>
    </location>
</feature>
<dbReference type="CDD" id="cd16917">
    <property type="entry name" value="HATPase_UhpB-NarQ-NarX-like"/>
    <property type="match status" value="1"/>
</dbReference>
<evidence type="ECO:0000256" key="2">
    <source>
        <dbReference type="ARBA" id="ARBA00012438"/>
    </source>
</evidence>
<dbReference type="Pfam" id="PF07730">
    <property type="entry name" value="HisKA_3"/>
    <property type="match status" value="1"/>
</dbReference>
<dbReference type="EMBL" id="JACGQI010000036">
    <property type="protein sequence ID" value="MBF2231291.1"/>
    <property type="molecule type" value="Genomic_DNA"/>
</dbReference>
<evidence type="ECO:0000313" key="9">
    <source>
        <dbReference type="EMBL" id="MBF2231291.1"/>
    </source>
</evidence>
<evidence type="ECO:0000259" key="7">
    <source>
        <dbReference type="Pfam" id="PF02518"/>
    </source>
</evidence>
<dbReference type="AlphaFoldDB" id="A0A2T4LLU9"/>
<dbReference type="GeneID" id="50018869"/>
<keyword evidence="5" id="KW-0902">Two-component regulatory system</keyword>
<evidence type="ECO:0000256" key="4">
    <source>
        <dbReference type="ARBA" id="ARBA00022777"/>
    </source>
</evidence>
<keyword evidence="6" id="KW-0812">Transmembrane</keyword>
<dbReference type="PANTHER" id="PTHR24421">
    <property type="entry name" value="NITRATE/NITRITE SENSOR PROTEIN NARX-RELATED"/>
    <property type="match status" value="1"/>
</dbReference>
<dbReference type="PANTHER" id="PTHR24421:SF63">
    <property type="entry name" value="SENSOR HISTIDINE KINASE DESK"/>
    <property type="match status" value="1"/>
</dbReference>
<evidence type="ECO:0000313" key="11">
    <source>
        <dbReference type="Proteomes" id="UP000648077"/>
    </source>
</evidence>
<dbReference type="InterPro" id="IPR003594">
    <property type="entry name" value="HATPase_dom"/>
</dbReference>
<feature type="domain" description="Signal transduction histidine kinase subgroup 3 dimerisation and phosphoacceptor" evidence="8">
    <location>
        <begin position="176"/>
        <end position="239"/>
    </location>
</feature>